<comment type="caution">
    <text evidence="1">The sequence shown here is derived from an EMBL/GenBank/DDBJ whole genome shotgun (WGS) entry which is preliminary data.</text>
</comment>
<organism evidence="1 2">
    <name type="scientific">Aspergillus melleus</name>
    <dbReference type="NCBI Taxonomy" id="138277"/>
    <lineage>
        <taxon>Eukaryota</taxon>
        <taxon>Fungi</taxon>
        <taxon>Dikarya</taxon>
        <taxon>Ascomycota</taxon>
        <taxon>Pezizomycotina</taxon>
        <taxon>Eurotiomycetes</taxon>
        <taxon>Eurotiomycetidae</taxon>
        <taxon>Eurotiales</taxon>
        <taxon>Aspergillaceae</taxon>
        <taxon>Aspergillus</taxon>
        <taxon>Aspergillus subgen. Circumdati</taxon>
    </lineage>
</organism>
<accession>A0ACC3B7D0</accession>
<gene>
    <name evidence="1" type="ORF">N8T08_003130</name>
</gene>
<evidence type="ECO:0000313" key="1">
    <source>
        <dbReference type="EMBL" id="KAK1146343.1"/>
    </source>
</evidence>
<reference evidence="1 2" key="1">
    <citation type="journal article" date="2023" name="ACS Omega">
        <title>Identification of the Neoaspergillic Acid Biosynthesis Gene Cluster by Establishing an In Vitro CRISPR-Ribonucleoprotein Genetic System in Aspergillus melleus.</title>
        <authorList>
            <person name="Yuan B."/>
            <person name="Grau M.F."/>
            <person name="Murata R.M."/>
            <person name="Torok T."/>
            <person name="Venkateswaran K."/>
            <person name="Stajich J.E."/>
            <person name="Wang C.C.C."/>
        </authorList>
    </citation>
    <scope>NUCLEOTIDE SEQUENCE [LARGE SCALE GENOMIC DNA]</scope>
    <source>
        <strain evidence="1 2">IMV 1140</strain>
    </source>
</reference>
<protein>
    <submittedName>
        <fullName evidence="1">Uncharacterized protein</fullName>
    </submittedName>
</protein>
<proteinExistence type="predicted"/>
<sequence>MLPGKICSVFGCLLPAWLCAPTAAAGTYESTLILQIPVKASVSIPSESAWTGLINTYKQSAGVLGVSYARESGDENAIDLFIDLDDSSAAQKVTQIITSSTVSSFLSSLQDGTITQYNVPFDQAQPLKTLNGAANTELAIFYLLPGATSQQNQTDFESAFGTLKSAVESASGELYATSGWHRGTATNPSLGIDVATYVALVGWESLAAHEAFATTDAFGVAITGMMPYLSGNFDSDAKLTKLL</sequence>
<dbReference type="EMBL" id="JAOPJF010000018">
    <property type="protein sequence ID" value="KAK1146343.1"/>
    <property type="molecule type" value="Genomic_DNA"/>
</dbReference>
<evidence type="ECO:0000313" key="2">
    <source>
        <dbReference type="Proteomes" id="UP001177260"/>
    </source>
</evidence>
<name>A0ACC3B7D0_9EURO</name>
<keyword evidence="2" id="KW-1185">Reference proteome</keyword>
<dbReference type="Proteomes" id="UP001177260">
    <property type="component" value="Unassembled WGS sequence"/>
</dbReference>